<dbReference type="PROSITE" id="PS50294">
    <property type="entry name" value="WD_REPEATS_REGION"/>
    <property type="match status" value="1"/>
</dbReference>
<dbReference type="PANTHER" id="PTHR23284:SF0">
    <property type="entry name" value="PROLACTIN REGULATORY ELEMENT-BINDING PROTEIN"/>
    <property type="match status" value="1"/>
</dbReference>
<dbReference type="InterPro" id="IPR015943">
    <property type="entry name" value="WD40/YVTN_repeat-like_dom_sf"/>
</dbReference>
<keyword evidence="9 12" id="KW-1133">Transmembrane helix</keyword>
<comment type="subcellular location">
    <subcellularLocation>
        <location evidence="1">Endoplasmic reticulum membrane</location>
        <topology evidence="1">Single-pass type II membrane protein</topology>
    </subcellularLocation>
</comment>
<keyword evidence="3 11" id="KW-0853">WD repeat</keyword>
<evidence type="ECO:0000256" key="10">
    <source>
        <dbReference type="ARBA" id="ARBA00023136"/>
    </source>
</evidence>
<keyword evidence="5" id="KW-0677">Repeat</keyword>
<keyword evidence="10 12" id="KW-0472">Membrane</keyword>
<evidence type="ECO:0000256" key="7">
    <source>
        <dbReference type="ARBA" id="ARBA00022892"/>
    </source>
</evidence>
<name>A0A2S5B7Y8_9BASI</name>
<evidence type="ECO:0000256" key="5">
    <source>
        <dbReference type="ARBA" id="ARBA00022737"/>
    </source>
</evidence>
<dbReference type="SMART" id="SM00320">
    <property type="entry name" value="WD40"/>
    <property type="match status" value="5"/>
</dbReference>
<dbReference type="OrthoDB" id="2013972at2759"/>
<dbReference type="SUPFAM" id="SSF50998">
    <property type="entry name" value="Quinoprotein alcohol dehydrogenase-like"/>
    <property type="match status" value="1"/>
</dbReference>
<keyword evidence="7" id="KW-0931">ER-Golgi transport</keyword>
<dbReference type="PANTHER" id="PTHR23284">
    <property type="entry name" value="PROLACTIN REGULATORY ELEMENT BINDING PROTEIN"/>
    <property type="match status" value="1"/>
</dbReference>
<evidence type="ECO:0000256" key="1">
    <source>
        <dbReference type="ARBA" id="ARBA00004648"/>
    </source>
</evidence>
<evidence type="ECO:0000313" key="13">
    <source>
        <dbReference type="EMBL" id="POY72890.1"/>
    </source>
</evidence>
<evidence type="ECO:0000256" key="2">
    <source>
        <dbReference type="ARBA" id="ARBA00022448"/>
    </source>
</evidence>
<dbReference type="GO" id="GO:0005789">
    <property type="term" value="C:endoplasmic reticulum membrane"/>
    <property type="evidence" value="ECO:0007669"/>
    <property type="project" value="UniProtKB-SubCell"/>
</dbReference>
<evidence type="ECO:0000256" key="3">
    <source>
        <dbReference type="ARBA" id="ARBA00022574"/>
    </source>
</evidence>
<protein>
    <submittedName>
        <fullName evidence="13">Uncharacterized protein</fullName>
    </submittedName>
</protein>
<evidence type="ECO:0000256" key="4">
    <source>
        <dbReference type="ARBA" id="ARBA00022692"/>
    </source>
</evidence>
<dbReference type="Gene3D" id="2.130.10.10">
    <property type="entry name" value="YVTN repeat-like/Quinoprotein amine dehydrogenase"/>
    <property type="match status" value="1"/>
</dbReference>
<feature type="transmembrane region" description="Helical" evidence="12">
    <location>
        <begin position="380"/>
        <end position="397"/>
    </location>
</feature>
<dbReference type="Pfam" id="PF00400">
    <property type="entry name" value="WD40"/>
    <property type="match status" value="1"/>
</dbReference>
<organism evidence="13 14">
    <name type="scientific">Rhodotorula taiwanensis</name>
    <dbReference type="NCBI Taxonomy" id="741276"/>
    <lineage>
        <taxon>Eukaryota</taxon>
        <taxon>Fungi</taxon>
        <taxon>Dikarya</taxon>
        <taxon>Basidiomycota</taxon>
        <taxon>Pucciniomycotina</taxon>
        <taxon>Microbotryomycetes</taxon>
        <taxon>Sporidiobolales</taxon>
        <taxon>Sporidiobolaceae</taxon>
        <taxon>Rhodotorula</taxon>
    </lineage>
</organism>
<keyword evidence="2" id="KW-0813">Transport</keyword>
<dbReference type="Proteomes" id="UP000237144">
    <property type="component" value="Unassembled WGS sequence"/>
</dbReference>
<evidence type="ECO:0000256" key="11">
    <source>
        <dbReference type="PROSITE-ProRule" id="PRU00221"/>
    </source>
</evidence>
<sequence length="413" mass="44668">MPAEATPTTLTADRGASSKTHFPLDVKFPVYSVAWTDDHTVVLAGGGGSSRTGVKNRLSMYSVDLKQRQLSLKQEHELSREEDAPMTIAIDLETKALAAGINSSATELEKGVNENLRVFSFAGENIEYQKRSSTLSSTDPDHYQKVTAFSRSSPKMLAVGSTNSQLSLLSYPDLRDVCPTLDYNGEEIFDADFNDDGEMLAGTSSNKLCVWPTKVADSSTVPEPLQVIERPVLKRELACTFRAAKFGRKSTASNLYTVVNAAPSGSVRKPPAGSKKAFVSLWDARAWRLLKTRTVSQKPVTAFDVSDDGTLLAYGSSDLSIGILDAVTLRPIVTVLHAHDFPVTSLKFNPSGSILVSGSADNSIRVVRVPSADQRGGNSATYMVLFTLLVLVLAILIQQSFGEDLLRAARQAM</sequence>
<evidence type="ECO:0000256" key="8">
    <source>
        <dbReference type="ARBA" id="ARBA00022927"/>
    </source>
</evidence>
<dbReference type="GO" id="GO:0005085">
    <property type="term" value="F:guanyl-nucleotide exchange factor activity"/>
    <property type="evidence" value="ECO:0007669"/>
    <property type="project" value="InterPro"/>
</dbReference>
<reference evidence="13 14" key="1">
    <citation type="journal article" date="2018" name="Front. Microbiol.">
        <title>Prospects for Fungal Bioremediation of Acidic Radioactive Waste Sites: Characterization and Genome Sequence of Rhodotorula taiwanensis MD1149.</title>
        <authorList>
            <person name="Tkavc R."/>
            <person name="Matrosova V.Y."/>
            <person name="Grichenko O.E."/>
            <person name="Gostincar C."/>
            <person name="Volpe R.P."/>
            <person name="Klimenkova P."/>
            <person name="Gaidamakova E.K."/>
            <person name="Zhou C.E."/>
            <person name="Stewart B.J."/>
            <person name="Lyman M.G."/>
            <person name="Malfatti S.A."/>
            <person name="Rubinfeld B."/>
            <person name="Courtot M."/>
            <person name="Singh J."/>
            <person name="Dalgard C.L."/>
            <person name="Hamilton T."/>
            <person name="Frey K.G."/>
            <person name="Gunde-Cimerman N."/>
            <person name="Dugan L."/>
            <person name="Daly M.J."/>
        </authorList>
    </citation>
    <scope>NUCLEOTIDE SEQUENCE [LARGE SCALE GENOMIC DNA]</scope>
    <source>
        <strain evidence="13 14">MD1149</strain>
    </source>
</reference>
<dbReference type="InterPro" id="IPR045260">
    <property type="entry name" value="Sec12-like"/>
</dbReference>
<accession>A0A2S5B7Y8</accession>
<evidence type="ECO:0000313" key="14">
    <source>
        <dbReference type="Proteomes" id="UP000237144"/>
    </source>
</evidence>
<keyword evidence="6" id="KW-0256">Endoplasmic reticulum</keyword>
<gene>
    <name evidence="13" type="ORF">BMF94_4051</name>
</gene>
<dbReference type="AlphaFoldDB" id="A0A2S5B7Y8"/>
<dbReference type="STRING" id="741276.A0A2S5B7Y8"/>
<dbReference type="EMBL" id="PJQD01000045">
    <property type="protein sequence ID" value="POY72890.1"/>
    <property type="molecule type" value="Genomic_DNA"/>
</dbReference>
<evidence type="ECO:0000256" key="6">
    <source>
        <dbReference type="ARBA" id="ARBA00022824"/>
    </source>
</evidence>
<comment type="caution">
    <text evidence="13">The sequence shown here is derived from an EMBL/GenBank/DDBJ whole genome shotgun (WGS) entry which is preliminary data.</text>
</comment>
<keyword evidence="8" id="KW-0653">Protein transport</keyword>
<keyword evidence="14" id="KW-1185">Reference proteome</keyword>
<evidence type="ECO:0000256" key="12">
    <source>
        <dbReference type="SAM" id="Phobius"/>
    </source>
</evidence>
<feature type="repeat" description="WD" evidence="11">
    <location>
        <begin position="336"/>
        <end position="366"/>
    </location>
</feature>
<dbReference type="InterPro" id="IPR011047">
    <property type="entry name" value="Quinoprotein_ADH-like_sf"/>
</dbReference>
<dbReference type="GO" id="GO:0015031">
    <property type="term" value="P:protein transport"/>
    <property type="evidence" value="ECO:0007669"/>
    <property type="project" value="UniProtKB-KW"/>
</dbReference>
<dbReference type="PROSITE" id="PS50082">
    <property type="entry name" value="WD_REPEATS_2"/>
    <property type="match status" value="1"/>
</dbReference>
<keyword evidence="4 12" id="KW-0812">Transmembrane</keyword>
<dbReference type="InterPro" id="IPR001680">
    <property type="entry name" value="WD40_rpt"/>
</dbReference>
<dbReference type="GO" id="GO:0006888">
    <property type="term" value="P:endoplasmic reticulum to Golgi vesicle-mediated transport"/>
    <property type="evidence" value="ECO:0007669"/>
    <property type="project" value="TreeGrafter"/>
</dbReference>
<dbReference type="GO" id="GO:0003400">
    <property type="term" value="P:regulation of COPII vesicle coating"/>
    <property type="evidence" value="ECO:0007669"/>
    <property type="project" value="TreeGrafter"/>
</dbReference>
<evidence type="ECO:0000256" key="9">
    <source>
        <dbReference type="ARBA" id="ARBA00022989"/>
    </source>
</evidence>
<proteinExistence type="predicted"/>